<sequence length="167" mass="20264">MFVLDARRVRERTNLLIEQHKRENRENLKRSGVDEDVTERTTLLDEITELKEEEEREKKEEKEKKEKSENLGKEIRKRALKCLIPKQDDESDIPKRRNSQTYLVDYLKEKSEMEMATKRTELELRKEELRLQKAQFDLDREERLQRMEIEKTGENCIHGFVEETNKQ</sequence>
<keyword evidence="3" id="KW-1185">Reference proteome</keyword>
<protein>
    <submittedName>
        <fullName evidence="2">Uncharacterized protein</fullName>
    </submittedName>
</protein>
<dbReference type="OrthoDB" id="6157326at2759"/>
<proteinExistence type="predicted"/>
<dbReference type="OMA" id="WENIXAN"/>
<name>A0A8W8J094_MAGGI</name>
<accession>A0A8W8J094</accession>
<evidence type="ECO:0000313" key="2">
    <source>
        <dbReference type="EnsemblMetazoa" id="G16697.1:cds"/>
    </source>
</evidence>
<feature type="compositionally biased region" description="Basic and acidic residues" evidence="1">
    <location>
        <begin position="56"/>
        <end position="71"/>
    </location>
</feature>
<dbReference type="Proteomes" id="UP000005408">
    <property type="component" value="Unassembled WGS sequence"/>
</dbReference>
<dbReference type="EnsemblMetazoa" id="G16697.1">
    <property type="protein sequence ID" value="G16697.1:cds"/>
    <property type="gene ID" value="G16697"/>
</dbReference>
<evidence type="ECO:0000256" key="1">
    <source>
        <dbReference type="SAM" id="MobiDB-lite"/>
    </source>
</evidence>
<dbReference type="AlphaFoldDB" id="A0A8W8J094"/>
<evidence type="ECO:0000313" key="3">
    <source>
        <dbReference type="Proteomes" id="UP000005408"/>
    </source>
</evidence>
<feature type="region of interest" description="Disordered" evidence="1">
    <location>
        <begin position="44"/>
        <end position="71"/>
    </location>
</feature>
<organism evidence="2 3">
    <name type="scientific">Magallana gigas</name>
    <name type="common">Pacific oyster</name>
    <name type="synonym">Crassostrea gigas</name>
    <dbReference type="NCBI Taxonomy" id="29159"/>
    <lineage>
        <taxon>Eukaryota</taxon>
        <taxon>Metazoa</taxon>
        <taxon>Spiralia</taxon>
        <taxon>Lophotrochozoa</taxon>
        <taxon>Mollusca</taxon>
        <taxon>Bivalvia</taxon>
        <taxon>Autobranchia</taxon>
        <taxon>Pteriomorphia</taxon>
        <taxon>Ostreida</taxon>
        <taxon>Ostreoidea</taxon>
        <taxon>Ostreidae</taxon>
        <taxon>Magallana</taxon>
    </lineage>
</organism>
<reference evidence="2" key="1">
    <citation type="submission" date="2022-08" db="UniProtKB">
        <authorList>
            <consortium name="EnsemblMetazoa"/>
        </authorList>
    </citation>
    <scope>IDENTIFICATION</scope>
    <source>
        <strain evidence="2">05x7-T-G4-1.051#20</strain>
    </source>
</reference>